<name>A0A2T7NIK4_POMCA</name>
<dbReference type="InterPro" id="IPR002836">
    <property type="entry name" value="PDCD5-like"/>
</dbReference>
<dbReference type="SUPFAM" id="SSF46950">
    <property type="entry name" value="Double-stranded DNA-binding domain"/>
    <property type="match status" value="1"/>
</dbReference>
<dbReference type="Gene3D" id="1.10.8.140">
    <property type="entry name" value="PDCD5-like"/>
    <property type="match status" value="1"/>
</dbReference>
<evidence type="ECO:0000256" key="1">
    <source>
        <dbReference type="ARBA" id="ARBA00010490"/>
    </source>
</evidence>
<dbReference type="STRING" id="400727.A0A2T7NIK4"/>
<dbReference type="AlphaFoldDB" id="A0A2T7NIK4"/>
<dbReference type="InterPro" id="IPR036883">
    <property type="entry name" value="PDCD5-like_sf"/>
</dbReference>
<dbReference type="PANTHER" id="PTHR10840">
    <property type="entry name" value="PROGRAMMED CELL DEATH PROTEIN 5"/>
    <property type="match status" value="1"/>
</dbReference>
<dbReference type="GO" id="GO:0003677">
    <property type="term" value="F:DNA binding"/>
    <property type="evidence" value="ECO:0007669"/>
    <property type="project" value="InterPro"/>
</dbReference>
<organism evidence="2 3">
    <name type="scientific">Pomacea canaliculata</name>
    <name type="common">Golden apple snail</name>
    <dbReference type="NCBI Taxonomy" id="400727"/>
    <lineage>
        <taxon>Eukaryota</taxon>
        <taxon>Metazoa</taxon>
        <taxon>Spiralia</taxon>
        <taxon>Lophotrochozoa</taxon>
        <taxon>Mollusca</taxon>
        <taxon>Gastropoda</taxon>
        <taxon>Caenogastropoda</taxon>
        <taxon>Architaenioglossa</taxon>
        <taxon>Ampullarioidea</taxon>
        <taxon>Ampullariidae</taxon>
        <taxon>Pomacea</taxon>
    </lineage>
</organism>
<gene>
    <name evidence="2" type="ORF">C0Q70_19158</name>
</gene>
<accession>A0A2T7NIK4</accession>
<dbReference type="GO" id="GO:0005634">
    <property type="term" value="C:nucleus"/>
    <property type="evidence" value="ECO:0007669"/>
    <property type="project" value="TreeGrafter"/>
</dbReference>
<dbReference type="Pfam" id="PF01984">
    <property type="entry name" value="dsDNA_bind"/>
    <property type="match status" value="1"/>
</dbReference>
<evidence type="ECO:0000313" key="2">
    <source>
        <dbReference type="EMBL" id="PVD20994.1"/>
    </source>
</evidence>
<proteinExistence type="inferred from homology"/>
<dbReference type="EMBL" id="PZQS01000012">
    <property type="protein sequence ID" value="PVD20994.1"/>
    <property type="molecule type" value="Genomic_DNA"/>
</dbReference>
<sequence length="100" mass="11285">MSSLARCASHSKFICAMTRGDGPGDAEEAERARREKEMRETLISQFLDQSARARLANVKVAKPEKAAIVENTLIHMAQTGQLRNKFDRRRANMDDSDDDF</sequence>
<dbReference type="Proteomes" id="UP000245119">
    <property type="component" value="Linkage Group LG12"/>
</dbReference>
<evidence type="ECO:0008006" key="4">
    <source>
        <dbReference type="Google" id="ProtNLM"/>
    </source>
</evidence>
<protein>
    <recommendedName>
        <fullName evidence="4">Programmed cell death protein 5</fullName>
    </recommendedName>
</protein>
<dbReference type="PANTHER" id="PTHR10840:SF0">
    <property type="entry name" value="PROGRAMMED CELL DEATH PROTEIN 5"/>
    <property type="match status" value="1"/>
</dbReference>
<dbReference type="OrthoDB" id="10252486at2759"/>
<evidence type="ECO:0000313" key="3">
    <source>
        <dbReference type="Proteomes" id="UP000245119"/>
    </source>
</evidence>
<dbReference type="GO" id="GO:0005829">
    <property type="term" value="C:cytosol"/>
    <property type="evidence" value="ECO:0007669"/>
    <property type="project" value="TreeGrafter"/>
</dbReference>
<reference evidence="2 3" key="1">
    <citation type="submission" date="2018-04" db="EMBL/GenBank/DDBJ databases">
        <title>The genome of golden apple snail Pomacea canaliculata provides insight into stress tolerance and invasive adaptation.</title>
        <authorList>
            <person name="Liu C."/>
            <person name="Liu B."/>
            <person name="Ren Y."/>
            <person name="Zhang Y."/>
            <person name="Wang H."/>
            <person name="Li S."/>
            <person name="Jiang F."/>
            <person name="Yin L."/>
            <person name="Zhang G."/>
            <person name="Qian W."/>
            <person name="Fan W."/>
        </authorList>
    </citation>
    <scope>NUCLEOTIDE SEQUENCE [LARGE SCALE GENOMIC DNA]</scope>
    <source>
        <strain evidence="2">SZHN2017</strain>
        <tissue evidence="2">Muscle</tissue>
    </source>
</reference>
<comment type="caution">
    <text evidence="2">The sequence shown here is derived from an EMBL/GenBank/DDBJ whole genome shotgun (WGS) entry which is preliminary data.</text>
</comment>
<comment type="similarity">
    <text evidence="1">Belongs to the PDCD5 family.</text>
</comment>
<keyword evidence="3" id="KW-1185">Reference proteome</keyword>